<dbReference type="FunFam" id="2.40.30.20:FF:000003">
    <property type="entry name" value="Riboflavin synthase, alpha subunit"/>
    <property type="match status" value="1"/>
</dbReference>
<name>A0A379DD98_9FIRM</name>
<dbReference type="AlphaFoldDB" id="A0A379DD98"/>
<keyword evidence="8" id="KW-0677">Repeat</keyword>
<feature type="domain" description="Lumazine-binding" evidence="11">
    <location>
        <begin position="97"/>
        <end position="193"/>
    </location>
</feature>
<keyword evidence="6" id="KW-0686">Riboflavin biosynthesis</keyword>
<comment type="function">
    <text evidence="2">Catalyzes the dismutation of two molecules of 6,7-dimethyl-8-ribityllumazine, resulting in the formation of riboflavin and 5-amino-6-(D-ribitylamino)uracil.</text>
</comment>
<dbReference type="EC" id="2.5.1.9" evidence="4 9"/>
<evidence type="ECO:0000256" key="4">
    <source>
        <dbReference type="ARBA" id="ARBA00012827"/>
    </source>
</evidence>
<evidence type="ECO:0000256" key="3">
    <source>
        <dbReference type="ARBA" id="ARBA00004887"/>
    </source>
</evidence>
<gene>
    <name evidence="12" type="primary">ribE</name>
    <name evidence="12" type="ORF">NCTC11088_01774</name>
</gene>
<evidence type="ECO:0000256" key="9">
    <source>
        <dbReference type="NCBIfam" id="TIGR00187"/>
    </source>
</evidence>
<evidence type="ECO:0000256" key="8">
    <source>
        <dbReference type="ARBA" id="ARBA00022737"/>
    </source>
</evidence>
<dbReference type="PROSITE" id="PS51177">
    <property type="entry name" value="LUMAZINE_BIND"/>
    <property type="match status" value="2"/>
</dbReference>
<protein>
    <recommendedName>
        <fullName evidence="5 9">Riboflavin synthase</fullName>
        <ecNumber evidence="4 9">2.5.1.9</ecNumber>
    </recommendedName>
</protein>
<dbReference type="InterPro" id="IPR026017">
    <property type="entry name" value="Lumazine-bd_dom"/>
</dbReference>
<dbReference type="RefSeq" id="WP_004821464.1">
    <property type="nucleotide sequence ID" value="NZ_UGTH01000001.1"/>
</dbReference>
<dbReference type="NCBIfam" id="NF009566">
    <property type="entry name" value="PRK13020.1"/>
    <property type="match status" value="1"/>
</dbReference>
<dbReference type="NCBIfam" id="NF006767">
    <property type="entry name" value="PRK09289.1"/>
    <property type="match status" value="1"/>
</dbReference>
<dbReference type="InterPro" id="IPR023366">
    <property type="entry name" value="ATP_synth_asu-like_sf"/>
</dbReference>
<dbReference type="GO" id="GO:0009231">
    <property type="term" value="P:riboflavin biosynthetic process"/>
    <property type="evidence" value="ECO:0007669"/>
    <property type="project" value="UniProtKB-KW"/>
</dbReference>
<dbReference type="GO" id="GO:0004746">
    <property type="term" value="F:riboflavin synthase activity"/>
    <property type="evidence" value="ECO:0007669"/>
    <property type="project" value="UniProtKB-UniRule"/>
</dbReference>
<comment type="pathway">
    <text evidence="3">Cofactor biosynthesis; riboflavin biosynthesis; riboflavin from 2-hydroxy-3-oxobutyl phosphate and 5-amino-6-(D-ribitylamino)uracil: step 2/2.</text>
</comment>
<dbReference type="NCBIfam" id="TIGR00187">
    <property type="entry name" value="ribE"/>
    <property type="match status" value="1"/>
</dbReference>
<evidence type="ECO:0000256" key="2">
    <source>
        <dbReference type="ARBA" id="ARBA00002803"/>
    </source>
</evidence>
<dbReference type="PIRSF" id="PIRSF000498">
    <property type="entry name" value="Riboflavin_syn_A"/>
    <property type="match status" value="1"/>
</dbReference>
<evidence type="ECO:0000313" key="13">
    <source>
        <dbReference type="Proteomes" id="UP000254777"/>
    </source>
</evidence>
<evidence type="ECO:0000256" key="5">
    <source>
        <dbReference type="ARBA" id="ARBA00013950"/>
    </source>
</evidence>
<evidence type="ECO:0000256" key="10">
    <source>
        <dbReference type="PROSITE-ProRule" id="PRU00524"/>
    </source>
</evidence>
<dbReference type="EMBL" id="UGTH01000001">
    <property type="protein sequence ID" value="SUB75966.1"/>
    <property type="molecule type" value="Genomic_DNA"/>
</dbReference>
<accession>A0A379DD98</accession>
<sequence length="214" mass="23573">MFTGIVEEIGTLRKIEKRGDRLTIYVDSKLVLEDVKLGDSIATNGVCLTVTSFGADFFTADMMRVTAEKSALNSLVSGSKLNLERAVRPMDRLGGHILQGHVDTVGKVISKTPNKDGYLLEISVDDEFKTQFVAQGSIGLNGVSLTLANVSRNSFTVSLIPETLARTNLGNLDLGDGINVEFDVLGKYINRYFEFENESSKSKIDMEFLRKYGF</sequence>
<evidence type="ECO:0000256" key="6">
    <source>
        <dbReference type="ARBA" id="ARBA00022619"/>
    </source>
</evidence>
<dbReference type="InterPro" id="IPR001783">
    <property type="entry name" value="Lumazine-bd"/>
</dbReference>
<evidence type="ECO:0000313" key="12">
    <source>
        <dbReference type="EMBL" id="SUB75966.1"/>
    </source>
</evidence>
<evidence type="ECO:0000256" key="1">
    <source>
        <dbReference type="ARBA" id="ARBA00000968"/>
    </source>
</evidence>
<reference evidence="12 13" key="1">
    <citation type="submission" date="2018-06" db="EMBL/GenBank/DDBJ databases">
        <authorList>
            <consortium name="Pathogen Informatics"/>
            <person name="Doyle S."/>
        </authorList>
    </citation>
    <scope>NUCLEOTIDE SEQUENCE [LARGE SCALE GENOMIC DNA]</scope>
    <source>
        <strain evidence="12 13">NCTC11088</strain>
    </source>
</reference>
<dbReference type="SUPFAM" id="SSF63380">
    <property type="entry name" value="Riboflavin synthase domain-like"/>
    <property type="match status" value="2"/>
</dbReference>
<dbReference type="Pfam" id="PF00677">
    <property type="entry name" value="Lum_binding"/>
    <property type="match status" value="2"/>
</dbReference>
<comment type="catalytic activity">
    <reaction evidence="1">
        <text>2 6,7-dimethyl-8-(1-D-ribityl)lumazine + H(+) = 5-amino-6-(D-ribitylamino)uracil + riboflavin</text>
        <dbReference type="Rhea" id="RHEA:20772"/>
        <dbReference type="ChEBI" id="CHEBI:15378"/>
        <dbReference type="ChEBI" id="CHEBI:15934"/>
        <dbReference type="ChEBI" id="CHEBI:57986"/>
        <dbReference type="ChEBI" id="CHEBI:58201"/>
        <dbReference type="EC" id="2.5.1.9"/>
    </reaction>
</comment>
<dbReference type="CDD" id="cd00402">
    <property type="entry name" value="Riboflavin_synthase_like"/>
    <property type="match status" value="1"/>
</dbReference>
<feature type="domain" description="Lumazine-binding" evidence="11">
    <location>
        <begin position="1"/>
        <end position="96"/>
    </location>
</feature>
<evidence type="ECO:0000259" key="11">
    <source>
        <dbReference type="PROSITE" id="PS51177"/>
    </source>
</evidence>
<dbReference type="PANTHER" id="PTHR21098:SF12">
    <property type="entry name" value="RIBOFLAVIN SYNTHASE"/>
    <property type="match status" value="1"/>
</dbReference>
<evidence type="ECO:0000256" key="7">
    <source>
        <dbReference type="ARBA" id="ARBA00022679"/>
    </source>
</evidence>
<keyword evidence="7 12" id="KW-0808">Transferase</keyword>
<organism evidence="12 13">
    <name type="scientific">Peptoniphilus indolicus</name>
    <dbReference type="NCBI Taxonomy" id="33030"/>
    <lineage>
        <taxon>Bacteria</taxon>
        <taxon>Bacillati</taxon>
        <taxon>Bacillota</taxon>
        <taxon>Tissierellia</taxon>
        <taxon>Tissierellales</taxon>
        <taxon>Peptoniphilaceae</taxon>
        <taxon>Peptoniphilus</taxon>
    </lineage>
</organism>
<dbReference type="Gene3D" id="2.40.30.20">
    <property type="match status" value="2"/>
</dbReference>
<feature type="repeat" description="Lumazine-binding" evidence="10">
    <location>
        <begin position="1"/>
        <end position="96"/>
    </location>
</feature>
<dbReference type="Proteomes" id="UP000254777">
    <property type="component" value="Unassembled WGS sequence"/>
</dbReference>
<dbReference type="PANTHER" id="PTHR21098">
    <property type="entry name" value="RIBOFLAVIN SYNTHASE ALPHA CHAIN"/>
    <property type="match status" value="1"/>
</dbReference>
<dbReference type="InterPro" id="IPR017938">
    <property type="entry name" value="Riboflavin_synthase-like_b-brl"/>
</dbReference>
<proteinExistence type="predicted"/>
<feature type="repeat" description="Lumazine-binding" evidence="10">
    <location>
        <begin position="97"/>
        <end position="193"/>
    </location>
</feature>